<accession>A0ACC2ISR3</accession>
<dbReference type="Proteomes" id="UP001153331">
    <property type="component" value="Unassembled WGS sequence"/>
</dbReference>
<evidence type="ECO:0000313" key="1">
    <source>
        <dbReference type="EMBL" id="KAJ8118199.1"/>
    </source>
</evidence>
<comment type="caution">
    <text evidence="1">The sequence shown here is derived from an EMBL/GenBank/DDBJ whole genome shotgun (WGS) entry which is preliminary data.</text>
</comment>
<proteinExistence type="predicted"/>
<keyword evidence="2" id="KW-1185">Reference proteome</keyword>
<evidence type="ECO:0000313" key="2">
    <source>
        <dbReference type="Proteomes" id="UP001153331"/>
    </source>
</evidence>
<name>A0ACC2ISR3_9PLEO</name>
<protein>
    <submittedName>
        <fullName evidence="1">Uncharacterized protein</fullName>
    </submittedName>
</protein>
<organism evidence="1 2">
    <name type="scientific">Boeremia exigua</name>
    <dbReference type="NCBI Taxonomy" id="749465"/>
    <lineage>
        <taxon>Eukaryota</taxon>
        <taxon>Fungi</taxon>
        <taxon>Dikarya</taxon>
        <taxon>Ascomycota</taxon>
        <taxon>Pezizomycotina</taxon>
        <taxon>Dothideomycetes</taxon>
        <taxon>Pleosporomycetidae</taxon>
        <taxon>Pleosporales</taxon>
        <taxon>Pleosporineae</taxon>
        <taxon>Didymellaceae</taxon>
        <taxon>Boeremia</taxon>
    </lineage>
</organism>
<reference evidence="1" key="1">
    <citation type="submission" date="2022-11" db="EMBL/GenBank/DDBJ databases">
        <title>Genome Sequence of Boeremia exigua.</title>
        <authorList>
            <person name="Buettner E."/>
        </authorList>
    </citation>
    <scope>NUCLEOTIDE SEQUENCE</scope>
    <source>
        <strain evidence="1">CU02</strain>
    </source>
</reference>
<dbReference type="EMBL" id="JAPHNI010000026">
    <property type="protein sequence ID" value="KAJ8118199.1"/>
    <property type="molecule type" value="Genomic_DNA"/>
</dbReference>
<gene>
    <name evidence="1" type="ORF">OPT61_g772</name>
</gene>
<sequence>MGTKTDDAEEQVLALICGNDDPWTWGGDAHQCRITFDRNGTGALNCGENQRSWIAVEFNWSFSTKPVRAETGTWTIAIQMALTTRIPSEYHKFNHWFQGVALQDHLQNPPPASDAPFPWAPLRSDAFQAKSYTLTLSHGRFIEPFHHFIKPAYPLLQSGADRFVPNRFSHQLVFDKSPYPPREEWAESYGNGDLKGSLSYHHFWERTDFVRGAISRKDQTWADTLDLGWWLSSSAGEGHYLGIQMKLPDSSSSPYHTWYVGISTMCPSGTPSAALDDWHVSANISTAKEPCTA</sequence>